<evidence type="ECO:0000313" key="3">
    <source>
        <dbReference type="Proteomes" id="UP001179280"/>
    </source>
</evidence>
<dbReference type="RefSeq" id="WP_204468558.1">
    <property type="nucleotide sequence ID" value="NZ_JAFBCV010000017.1"/>
</dbReference>
<keyword evidence="1" id="KW-0472">Membrane</keyword>
<comment type="caution">
    <text evidence="2">The sequence shown here is derived from an EMBL/GenBank/DDBJ whole genome shotgun (WGS) entry which is preliminary data.</text>
</comment>
<name>A0ABS2SZS6_9BACI</name>
<evidence type="ECO:0000313" key="2">
    <source>
        <dbReference type="EMBL" id="MBM7840755.1"/>
    </source>
</evidence>
<dbReference type="EMBL" id="JAFBCV010000017">
    <property type="protein sequence ID" value="MBM7840755.1"/>
    <property type="molecule type" value="Genomic_DNA"/>
</dbReference>
<feature type="transmembrane region" description="Helical" evidence="1">
    <location>
        <begin position="35"/>
        <end position="60"/>
    </location>
</feature>
<keyword evidence="3" id="KW-1185">Reference proteome</keyword>
<accession>A0ABS2SZS6</accession>
<dbReference type="Proteomes" id="UP001179280">
    <property type="component" value="Unassembled WGS sequence"/>
</dbReference>
<gene>
    <name evidence="2" type="ORF">JOC54_004048</name>
</gene>
<protein>
    <submittedName>
        <fullName evidence="2">Uncharacterized membrane protein YhaH (DUF805 family)</fullName>
    </submittedName>
</protein>
<evidence type="ECO:0000256" key="1">
    <source>
        <dbReference type="SAM" id="Phobius"/>
    </source>
</evidence>
<feature type="transmembrane region" description="Helical" evidence="1">
    <location>
        <begin position="7"/>
        <end position="29"/>
    </location>
</feature>
<organism evidence="2 3">
    <name type="scientific">Shouchella xiaoxiensis</name>
    <dbReference type="NCBI Taxonomy" id="766895"/>
    <lineage>
        <taxon>Bacteria</taxon>
        <taxon>Bacillati</taxon>
        <taxon>Bacillota</taxon>
        <taxon>Bacilli</taxon>
        <taxon>Bacillales</taxon>
        <taxon>Bacillaceae</taxon>
        <taxon>Shouchella</taxon>
    </lineage>
</organism>
<keyword evidence="1" id="KW-1133">Transmembrane helix</keyword>
<sequence>MKNYPLWFWISLVVVMICEVCFILFGPHLFDRPVIFLQSALVMTFVLHPLYMIAVSALLWRQKHDARLLLKACLLMLLPVWIAWFLFLAVNETG</sequence>
<feature type="transmembrane region" description="Helical" evidence="1">
    <location>
        <begin position="72"/>
        <end position="90"/>
    </location>
</feature>
<proteinExistence type="predicted"/>
<keyword evidence="1" id="KW-0812">Transmembrane</keyword>
<reference evidence="2" key="1">
    <citation type="submission" date="2021-01" db="EMBL/GenBank/DDBJ databases">
        <title>Genomic Encyclopedia of Type Strains, Phase IV (KMG-IV): sequencing the most valuable type-strain genomes for metagenomic binning, comparative biology and taxonomic classification.</title>
        <authorList>
            <person name="Goeker M."/>
        </authorList>
    </citation>
    <scope>NUCLEOTIDE SEQUENCE</scope>
    <source>
        <strain evidence="2">DSM 21943</strain>
    </source>
</reference>